<feature type="domain" description="DUF2126" evidence="2">
    <location>
        <begin position="8"/>
        <end position="139"/>
    </location>
</feature>
<feature type="compositionally biased region" description="Polar residues" evidence="1">
    <location>
        <begin position="678"/>
        <end position="689"/>
    </location>
</feature>
<dbReference type="InterPro" id="IPR018667">
    <property type="entry name" value="DUF2126"/>
</dbReference>
<evidence type="ECO:0000313" key="4">
    <source>
        <dbReference type="Proteomes" id="UP000642829"/>
    </source>
</evidence>
<dbReference type="Pfam" id="PF09899">
    <property type="entry name" value="DUF2126"/>
    <property type="match status" value="2"/>
</dbReference>
<keyword evidence="4" id="KW-1185">Reference proteome</keyword>
<name>A0A8J3DDE4_9BACT</name>
<organism evidence="3 4">
    <name type="scientific">Cerasicoccus arenae</name>
    <dbReference type="NCBI Taxonomy" id="424488"/>
    <lineage>
        <taxon>Bacteria</taxon>
        <taxon>Pseudomonadati</taxon>
        <taxon>Verrucomicrobiota</taxon>
        <taxon>Opitutia</taxon>
        <taxon>Puniceicoccales</taxon>
        <taxon>Cerasicoccaceae</taxon>
        <taxon>Cerasicoccus</taxon>
    </lineage>
</organism>
<sequence>MSHTPTHCADQIEALLTKRGVRLTMGGEPTFVPDMPTGAEWNNDAMGPEKLNYARRLTRKLLQNHFNGGLVMQVFGKLYPGEPLPRWVLLTLQRKSGESLWAEPSRFLLADKKGRNLPAQASRLIRAIISELGLDAQAMPAGELRAKKKTIGYVLPLNYENDAWQTGKWPYDRAHPIPLISGDSPIGLRLPLSALPEDALKRALTVEVRHGALEVFLPPLEWAGFQKMASILEALSIKLDLRDLVICGYAPYETKEETTGLGLAADPGVLEVNLPPCETWREYDTTFRAISEAAYDVGLRLTKRSLNGVIRGTGGGSHLAFGGPSVDQNVFFDQPTLLTSVLRYWQHHPALSYIFTGQYVGAGCQAPRVDEGADHLLYELESACDGLDRLPYPPTREMLDQFFRNLLTDASGNTHRAEICLDKFWNFASPSGKIGIVELRAFETLPTPEMMSTVALFIRAIITMLERTPFRKKLKRWGASLHDQYFLPAKLTEDLQAICADIKKAGIEFDPAWLTPVVDFRCPVINTLAIPGGELVVRQAFEPWPLMAEESLGASTVRVVDNSTDRIELSLCDSKLAETGKLIVNGVELPWQFVNGQAVIGLRYKCASAYPALHPHVAIQSPLHIQWQAADSVAEAKYYYWNPDGPLYDGLPDSDEEAVRRCKVRWKVSRNPLPADSQPAQTAPESQWTIDLRRQ</sequence>
<reference evidence="3" key="2">
    <citation type="submission" date="2020-09" db="EMBL/GenBank/DDBJ databases">
        <authorList>
            <person name="Sun Q."/>
            <person name="Kim S."/>
        </authorList>
    </citation>
    <scope>NUCLEOTIDE SEQUENCE</scope>
    <source>
        <strain evidence="3">KCTC 12870</strain>
    </source>
</reference>
<dbReference type="EMBL" id="BMXG01000036">
    <property type="protein sequence ID" value="GHC13687.1"/>
    <property type="molecule type" value="Genomic_DNA"/>
</dbReference>
<comment type="caution">
    <text evidence="3">The sequence shown here is derived from an EMBL/GenBank/DDBJ whole genome shotgun (WGS) entry which is preliminary data.</text>
</comment>
<evidence type="ECO:0000259" key="2">
    <source>
        <dbReference type="Pfam" id="PF09899"/>
    </source>
</evidence>
<feature type="region of interest" description="Disordered" evidence="1">
    <location>
        <begin position="671"/>
        <end position="695"/>
    </location>
</feature>
<evidence type="ECO:0000313" key="3">
    <source>
        <dbReference type="EMBL" id="GHC13687.1"/>
    </source>
</evidence>
<dbReference type="RefSeq" id="WP_200163398.1">
    <property type="nucleotide sequence ID" value="NZ_BMXG01000036.1"/>
</dbReference>
<proteinExistence type="predicted"/>
<dbReference type="AlphaFoldDB" id="A0A8J3DDE4"/>
<dbReference type="Proteomes" id="UP000642829">
    <property type="component" value="Unassembled WGS sequence"/>
</dbReference>
<evidence type="ECO:0000256" key="1">
    <source>
        <dbReference type="SAM" id="MobiDB-lite"/>
    </source>
</evidence>
<protein>
    <recommendedName>
        <fullName evidence="2">DUF2126 domain-containing protein</fullName>
    </recommendedName>
</protein>
<gene>
    <name evidence="3" type="ORF">GCM10007047_33790</name>
</gene>
<reference evidence="3" key="1">
    <citation type="journal article" date="2014" name="Int. J. Syst. Evol. Microbiol.">
        <title>Complete genome sequence of Corynebacterium casei LMG S-19264T (=DSM 44701T), isolated from a smear-ripened cheese.</title>
        <authorList>
            <consortium name="US DOE Joint Genome Institute (JGI-PGF)"/>
            <person name="Walter F."/>
            <person name="Albersmeier A."/>
            <person name="Kalinowski J."/>
            <person name="Ruckert C."/>
        </authorList>
    </citation>
    <scope>NUCLEOTIDE SEQUENCE</scope>
    <source>
        <strain evidence="3">KCTC 12870</strain>
    </source>
</reference>
<accession>A0A8J3DDE4</accession>
<feature type="domain" description="DUF2126" evidence="2">
    <location>
        <begin position="198"/>
        <end position="693"/>
    </location>
</feature>